<accession>A0ACC0NBD1</accession>
<protein>
    <submittedName>
        <fullName evidence="1">Uncharacterized protein</fullName>
    </submittedName>
</protein>
<dbReference type="EMBL" id="CM046393">
    <property type="protein sequence ID" value="KAI8550627.1"/>
    <property type="molecule type" value="Genomic_DNA"/>
</dbReference>
<keyword evidence="2" id="KW-1185">Reference proteome</keyword>
<sequence length="128" mass="14200">MASSAANLHGSIALHVPVIVFAIRLLLIAEVVVPSVVRQPAVFAVNGGWSIRVFYCSSIDNFKAALASIQRQPIAGMFKWYEVQWKVVDKGALDLNYHSSTSNRKISDPRISHRTHHQNRGHVENDLG</sequence>
<name>A0ACC0NBD1_RHOML</name>
<reference evidence="1" key="1">
    <citation type="submission" date="2022-02" db="EMBL/GenBank/DDBJ databases">
        <title>Plant Genome Project.</title>
        <authorList>
            <person name="Zhang R.-G."/>
        </authorList>
    </citation>
    <scope>NUCLEOTIDE SEQUENCE</scope>
    <source>
        <strain evidence="1">AT1</strain>
    </source>
</reference>
<evidence type="ECO:0000313" key="2">
    <source>
        <dbReference type="Proteomes" id="UP001062846"/>
    </source>
</evidence>
<organism evidence="1 2">
    <name type="scientific">Rhododendron molle</name>
    <name type="common">Chinese azalea</name>
    <name type="synonym">Azalea mollis</name>
    <dbReference type="NCBI Taxonomy" id="49168"/>
    <lineage>
        <taxon>Eukaryota</taxon>
        <taxon>Viridiplantae</taxon>
        <taxon>Streptophyta</taxon>
        <taxon>Embryophyta</taxon>
        <taxon>Tracheophyta</taxon>
        <taxon>Spermatophyta</taxon>
        <taxon>Magnoliopsida</taxon>
        <taxon>eudicotyledons</taxon>
        <taxon>Gunneridae</taxon>
        <taxon>Pentapetalae</taxon>
        <taxon>asterids</taxon>
        <taxon>Ericales</taxon>
        <taxon>Ericaceae</taxon>
        <taxon>Ericoideae</taxon>
        <taxon>Rhodoreae</taxon>
        <taxon>Rhododendron</taxon>
    </lineage>
</organism>
<dbReference type="Proteomes" id="UP001062846">
    <property type="component" value="Chromosome 6"/>
</dbReference>
<evidence type="ECO:0000313" key="1">
    <source>
        <dbReference type="EMBL" id="KAI8550627.1"/>
    </source>
</evidence>
<gene>
    <name evidence="1" type="ORF">RHMOL_Rhmol06G0121900</name>
</gene>
<comment type="caution">
    <text evidence="1">The sequence shown here is derived from an EMBL/GenBank/DDBJ whole genome shotgun (WGS) entry which is preliminary data.</text>
</comment>
<proteinExistence type="predicted"/>